<protein>
    <submittedName>
        <fullName evidence="3">Uncharacterized protein</fullName>
    </submittedName>
</protein>
<evidence type="ECO:0000313" key="4">
    <source>
        <dbReference type="Proteomes" id="UP000186817"/>
    </source>
</evidence>
<dbReference type="EMBL" id="LSRX01000675">
    <property type="protein sequence ID" value="OLP91237.1"/>
    <property type="molecule type" value="Genomic_DNA"/>
</dbReference>
<feature type="signal peptide" evidence="2">
    <location>
        <begin position="1"/>
        <end position="41"/>
    </location>
</feature>
<reference evidence="3 4" key="1">
    <citation type="submission" date="2016-02" db="EMBL/GenBank/DDBJ databases">
        <title>Genome analysis of coral dinoflagellate symbionts highlights evolutionary adaptations to a symbiotic lifestyle.</title>
        <authorList>
            <person name="Aranda M."/>
            <person name="Li Y."/>
            <person name="Liew Y.J."/>
            <person name="Baumgarten S."/>
            <person name="Simakov O."/>
            <person name="Wilson M."/>
            <person name="Piel J."/>
            <person name="Ashoor H."/>
            <person name="Bougouffa S."/>
            <person name="Bajic V.B."/>
            <person name="Ryu T."/>
            <person name="Ravasi T."/>
            <person name="Bayer T."/>
            <person name="Micklem G."/>
            <person name="Kim H."/>
            <person name="Bhak J."/>
            <person name="Lajeunesse T.C."/>
            <person name="Voolstra C.R."/>
        </authorList>
    </citation>
    <scope>NUCLEOTIDE SEQUENCE [LARGE SCALE GENOMIC DNA]</scope>
    <source>
        <strain evidence="3 4">CCMP2467</strain>
    </source>
</reference>
<evidence type="ECO:0000256" key="2">
    <source>
        <dbReference type="SAM" id="SignalP"/>
    </source>
</evidence>
<feature type="region of interest" description="Disordered" evidence="1">
    <location>
        <begin position="298"/>
        <end position="338"/>
    </location>
</feature>
<sequence>MGSVFPVKGILLGGWSHLQLLATRHLLSAVMVALELGPSLCFPPLAQLGEHQALRSVMRLRLVSVVETRSLTRWQCSPSPLGHYGSVSTTYLGRAEAQLFVFLTFQGFQVIPRYQVAGLDWQGVQPLFQQFSALVMEASIRRRSPIQIYDDENHVMSLRGGRVRVHAKTGVAPSPQGSPSKRCSEPLYTQLKARLEVVVAKAPDGQLDDLRSTPAAVLSTGLVSLKLGHEFGKCLKEVHKITKAFALLVTEAVEGSKVKLTTFRISIPEVLVTRPVAGRSARPFVGTGSCRSAMFDREDEVAKSEDSDPPELAAKPANLDGLSDAADEDDDSEVRRKQENALAALRALEEFDRLGRERDAMLAKYRRKYGD</sequence>
<evidence type="ECO:0000256" key="1">
    <source>
        <dbReference type="SAM" id="MobiDB-lite"/>
    </source>
</evidence>
<evidence type="ECO:0000313" key="3">
    <source>
        <dbReference type="EMBL" id="OLP91237.1"/>
    </source>
</evidence>
<feature type="chain" id="PRO_5012548169" evidence="2">
    <location>
        <begin position="42"/>
        <end position="371"/>
    </location>
</feature>
<organism evidence="3 4">
    <name type="scientific">Symbiodinium microadriaticum</name>
    <name type="common">Dinoflagellate</name>
    <name type="synonym">Zooxanthella microadriatica</name>
    <dbReference type="NCBI Taxonomy" id="2951"/>
    <lineage>
        <taxon>Eukaryota</taxon>
        <taxon>Sar</taxon>
        <taxon>Alveolata</taxon>
        <taxon>Dinophyceae</taxon>
        <taxon>Suessiales</taxon>
        <taxon>Symbiodiniaceae</taxon>
        <taxon>Symbiodinium</taxon>
    </lineage>
</organism>
<comment type="caution">
    <text evidence="3">The sequence shown here is derived from an EMBL/GenBank/DDBJ whole genome shotgun (WGS) entry which is preliminary data.</text>
</comment>
<keyword evidence="4" id="KW-1185">Reference proteome</keyword>
<gene>
    <name evidence="3" type="ORF">AK812_SmicGene27082</name>
</gene>
<name>A0A1Q9D800_SYMMI</name>
<dbReference type="OrthoDB" id="414732at2759"/>
<proteinExistence type="predicted"/>
<dbReference type="AlphaFoldDB" id="A0A1Q9D800"/>
<keyword evidence="2" id="KW-0732">Signal</keyword>
<dbReference type="Proteomes" id="UP000186817">
    <property type="component" value="Unassembled WGS sequence"/>
</dbReference>
<accession>A0A1Q9D800</accession>